<evidence type="ECO:0000313" key="4">
    <source>
        <dbReference type="Proteomes" id="UP000515237"/>
    </source>
</evidence>
<evidence type="ECO:0008006" key="5">
    <source>
        <dbReference type="Google" id="ProtNLM"/>
    </source>
</evidence>
<dbReference type="Proteomes" id="UP000515237">
    <property type="component" value="Chromosome"/>
</dbReference>
<dbReference type="KEGG" id="aswu:HUW51_04300"/>
<organism evidence="3 4">
    <name type="scientific">Adhaeribacter swui</name>
    <dbReference type="NCBI Taxonomy" id="2086471"/>
    <lineage>
        <taxon>Bacteria</taxon>
        <taxon>Pseudomonadati</taxon>
        <taxon>Bacteroidota</taxon>
        <taxon>Cytophagia</taxon>
        <taxon>Cytophagales</taxon>
        <taxon>Hymenobacteraceae</taxon>
        <taxon>Adhaeribacter</taxon>
    </lineage>
</organism>
<dbReference type="EMBL" id="CP055156">
    <property type="protein sequence ID" value="QNF31984.1"/>
    <property type="molecule type" value="Genomic_DNA"/>
</dbReference>
<accession>A0A7G7G4A0</accession>
<feature type="region of interest" description="Disordered" evidence="1">
    <location>
        <begin position="154"/>
        <end position="173"/>
    </location>
</feature>
<proteinExistence type="predicted"/>
<evidence type="ECO:0000313" key="3">
    <source>
        <dbReference type="EMBL" id="QNF31984.1"/>
    </source>
</evidence>
<protein>
    <recommendedName>
        <fullName evidence="5">Outer membrane beta-barrel protein</fullName>
    </recommendedName>
</protein>
<feature type="compositionally biased region" description="Polar residues" evidence="1">
    <location>
        <begin position="205"/>
        <end position="225"/>
    </location>
</feature>
<dbReference type="AlphaFoldDB" id="A0A7G7G4A0"/>
<dbReference type="RefSeq" id="WP_185272767.1">
    <property type="nucleotide sequence ID" value="NZ_CP055156.1"/>
</dbReference>
<feature type="region of interest" description="Disordered" evidence="1">
    <location>
        <begin position="82"/>
        <end position="109"/>
    </location>
</feature>
<gene>
    <name evidence="3" type="ORF">HUW51_04300</name>
</gene>
<sequence length="478" mass="52397">MNSRNMPEEEELDHMFRQAADSFEPEFDPEAWREMEQKLDAANQRPAVLGTWTKRMLLALLLLVSGVTVYYFTTREPASTSMPMNATRNNAPVVTKTPEPTTPETLVPGYKEPLSAKKLADKTPTTNLPEAAEQTNQPTRLLQRPHNLAVKTLPKAGSNSRAGNNGFTNNQTKQNQLTVPVITNTDPAGTKDFLKNSAVAGANTPSTALNNKIGEQTNNPAQTENPAILPGANKNTIDSTAIQTELPAALMPADKVTLVDSTQANPTAEVDSALKNVPTTFMSKVSVSLVFGPDFSTVGFVKPEKASTNVGVLLSYHFSKRWAISTGAVRARKVYGAKPEDYHPGANYWPPGAHLPTSINAVCKVLDIPINVRYAVVALPRQSIYVQTGLSSYIMLHEDYRYDYWNYGKPYSKHWIVSNQNRHFFQVLNLSLGYSKQIRPGISVGAEPFVKIPLSGVGAGKVNLTSLGAFFSLGYRFR</sequence>
<feature type="transmembrane region" description="Helical" evidence="2">
    <location>
        <begin position="56"/>
        <end position="73"/>
    </location>
</feature>
<feature type="region of interest" description="Disordered" evidence="1">
    <location>
        <begin position="205"/>
        <end position="226"/>
    </location>
</feature>
<reference evidence="3 4" key="1">
    <citation type="journal article" date="2018" name="Int. J. Syst. Evol. Microbiol.">
        <title>Adhaeribacter swui sp. nov., isolated from wet mud.</title>
        <authorList>
            <person name="Kim D.U."/>
            <person name="Kim K.W."/>
            <person name="Kang M.S."/>
            <person name="Kim J.Y."/>
            <person name="Jang J.H."/>
            <person name="Kim M.K."/>
        </authorList>
    </citation>
    <scope>NUCLEOTIDE SEQUENCE [LARGE SCALE GENOMIC DNA]</scope>
    <source>
        <strain evidence="3 4">KCTC 52873</strain>
    </source>
</reference>
<keyword evidence="2" id="KW-1133">Transmembrane helix</keyword>
<feature type="compositionally biased region" description="Polar residues" evidence="1">
    <location>
        <begin position="157"/>
        <end position="173"/>
    </location>
</feature>
<evidence type="ECO:0000256" key="1">
    <source>
        <dbReference type="SAM" id="MobiDB-lite"/>
    </source>
</evidence>
<keyword evidence="2" id="KW-0812">Transmembrane</keyword>
<keyword evidence="4" id="KW-1185">Reference proteome</keyword>
<evidence type="ECO:0000256" key="2">
    <source>
        <dbReference type="SAM" id="Phobius"/>
    </source>
</evidence>
<keyword evidence="2" id="KW-0472">Membrane</keyword>
<name>A0A7G7G4A0_9BACT</name>
<feature type="compositionally biased region" description="Low complexity" evidence="1">
    <location>
        <begin position="92"/>
        <end position="108"/>
    </location>
</feature>